<dbReference type="Pfam" id="PF00578">
    <property type="entry name" value="AhpC-TSA"/>
    <property type="match status" value="1"/>
</dbReference>
<dbReference type="PANTHER" id="PTHR42852:SF13">
    <property type="entry name" value="PROTEIN DIPZ"/>
    <property type="match status" value="1"/>
</dbReference>
<dbReference type="InterPro" id="IPR013766">
    <property type="entry name" value="Thioredoxin_domain"/>
</dbReference>
<dbReference type="SUPFAM" id="SSF52833">
    <property type="entry name" value="Thioredoxin-like"/>
    <property type="match status" value="1"/>
</dbReference>
<dbReference type="Proteomes" id="UP000502756">
    <property type="component" value="Chromosome"/>
</dbReference>
<dbReference type="Gene3D" id="3.40.30.10">
    <property type="entry name" value="Glutaredoxin"/>
    <property type="match status" value="1"/>
</dbReference>
<dbReference type="PANTHER" id="PTHR42852">
    <property type="entry name" value="THIOL:DISULFIDE INTERCHANGE PROTEIN DSBE"/>
    <property type="match status" value="1"/>
</dbReference>
<feature type="signal peptide" evidence="1">
    <location>
        <begin position="1"/>
        <end position="22"/>
    </location>
</feature>
<protein>
    <submittedName>
        <fullName evidence="3">Redoxin domain-containing protein</fullName>
    </submittedName>
</protein>
<dbReference type="GO" id="GO:0016491">
    <property type="term" value="F:oxidoreductase activity"/>
    <property type="evidence" value="ECO:0007669"/>
    <property type="project" value="InterPro"/>
</dbReference>
<evidence type="ECO:0000259" key="2">
    <source>
        <dbReference type="PROSITE" id="PS51352"/>
    </source>
</evidence>
<dbReference type="KEGG" id="stae:HNV11_08065"/>
<sequence length="165" mass="18565">MVSTIPIRCILAASLLSGVTLAQDQSIKIIELAQLKQVLDQPDDTLRVVNFWATWCMPCVKELPHFEAIRRAYLGRKVSVLLVSMDDRKDLNTKVIPFVRKRGIRSRVVLLDEPDPNSWIDQIAPEWSGALPMTLIVNAKQKRRTFIGKALKAGELGVIINAHKL</sequence>
<name>A0A6M5Y630_9BACT</name>
<keyword evidence="1" id="KW-0732">Signal</keyword>
<evidence type="ECO:0000313" key="4">
    <source>
        <dbReference type="Proteomes" id="UP000502756"/>
    </source>
</evidence>
<dbReference type="GO" id="GO:0016209">
    <property type="term" value="F:antioxidant activity"/>
    <property type="evidence" value="ECO:0007669"/>
    <property type="project" value="InterPro"/>
</dbReference>
<accession>A0A6M5Y630</accession>
<dbReference type="RefSeq" id="WP_171739178.1">
    <property type="nucleotide sequence ID" value="NZ_CP053435.1"/>
</dbReference>
<keyword evidence="4" id="KW-1185">Reference proteome</keyword>
<dbReference type="InterPro" id="IPR036249">
    <property type="entry name" value="Thioredoxin-like_sf"/>
</dbReference>
<dbReference type="PROSITE" id="PS51352">
    <property type="entry name" value="THIOREDOXIN_2"/>
    <property type="match status" value="1"/>
</dbReference>
<dbReference type="CDD" id="cd02966">
    <property type="entry name" value="TlpA_like_family"/>
    <property type="match status" value="1"/>
</dbReference>
<dbReference type="AlphaFoldDB" id="A0A6M5Y630"/>
<reference evidence="3 4" key="1">
    <citation type="submission" date="2020-05" db="EMBL/GenBank/DDBJ databases">
        <title>Genome sequencing of Spirosoma sp. TS118.</title>
        <authorList>
            <person name="Lee J.-H."/>
            <person name="Jeong S."/>
            <person name="Zhao L."/>
            <person name="Jung J.-H."/>
            <person name="Kim M.-K."/>
            <person name="Lim S."/>
        </authorList>
    </citation>
    <scope>NUCLEOTIDE SEQUENCE [LARGE SCALE GENOMIC DNA]</scope>
    <source>
        <strain evidence="3 4">TS118</strain>
    </source>
</reference>
<dbReference type="InterPro" id="IPR050553">
    <property type="entry name" value="Thioredoxin_ResA/DsbE_sf"/>
</dbReference>
<proteinExistence type="predicted"/>
<dbReference type="EMBL" id="CP053435">
    <property type="protein sequence ID" value="QJW89339.1"/>
    <property type="molecule type" value="Genomic_DNA"/>
</dbReference>
<evidence type="ECO:0000256" key="1">
    <source>
        <dbReference type="SAM" id="SignalP"/>
    </source>
</evidence>
<feature type="domain" description="Thioredoxin" evidence="2">
    <location>
        <begin position="10"/>
        <end position="152"/>
    </location>
</feature>
<feature type="chain" id="PRO_5026680775" evidence="1">
    <location>
        <begin position="23"/>
        <end position="165"/>
    </location>
</feature>
<dbReference type="InterPro" id="IPR000866">
    <property type="entry name" value="AhpC/TSA"/>
</dbReference>
<organism evidence="3 4">
    <name type="scientific">Spirosoma taeanense</name>
    <dbReference type="NCBI Taxonomy" id="2735870"/>
    <lineage>
        <taxon>Bacteria</taxon>
        <taxon>Pseudomonadati</taxon>
        <taxon>Bacteroidota</taxon>
        <taxon>Cytophagia</taxon>
        <taxon>Cytophagales</taxon>
        <taxon>Cytophagaceae</taxon>
        <taxon>Spirosoma</taxon>
    </lineage>
</organism>
<evidence type="ECO:0000313" key="3">
    <source>
        <dbReference type="EMBL" id="QJW89339.1"/>
    </source>
</evidence>
<gene>
    <name evidence="3" type="ORF">HNV11_08065</name>
</gene>